<evidence type="ECO:0000256" key="2">
    <source>
        <dbReference type="ARBA" id="ARBA00003968"/>
    </source>
</evidence>
<dbReference type="GO" id="GO:0006168">
    <property type="term" value="P:adenine salvage"/>
    <property type="evidence" value="ECO:0007669"/>
    <property type="project" value="TreeGrafter"/>
</dbReference>
<evidence type="ECO:0000256" key="7">
    <source>
        <dbReference type="ARBA" id="ARBA00011893"/>
    </source>
</evidence>
<keyword evidence="14" id="KW-1185">Reference proteome</keyword>
<keyword evidence="11" id="KW-0660">Purine salvage</keyword>
<dbReference type="Proteomes" id="UP000271889">
    <property type="component" value="Unassembled WGS sequence"/>
</dbReference>
<evidence type="ECO:0000256" key="8">
    <source>
        <dbReference type="ARBA" id="ARBA00022490"/>
    </source>
</evidence>
<dbReference type="GO" id="GO:0044209">
    <property type="term" value="P:AMP salvage"/>
    <property type="evidence" value="ECO:0007669"/>
    <property type="project" value="TreeGrafter"/>
</dbReference>
<dbReference type="CDD" id="cd06223">
    <property type="entry name" value="PRTases_typeI"/>
    <property type="match status" value="1"/>
</dbReference>
<dbReference type="AlphaFoldDB" id="A0A3P6SKY4"/>
<comment type="subcellular location">
    <subcellularLocation>
        <location evidence="3">Cytoplasm</location>
    </subcellularLocation>
</comment>
<comment type="pathway">
    <text evidence="4">Purine metabolism; AMP biosynthesis via salvage pathway; AMP from adenine: step 1/1.</text>
</comment>
<dbReference type="GO" id="GO:0002055">
    <property type="term" value="F:adenine binding"/>
    <property type="evidence" value="ECO:0007669"/>
    <property type="project" value="TreeGrafter"/>
</dbReference>
<dbReference type="GO" id="GO:0006166">
    <property type="term" value="P:purine ribonucleoside salvage"/>
    <property type="evidence" value="ECO:0007669"/>
    <property type="project" value="UniProtKB-KW"/>
</dbReference>
<dbReference type="EMBL" id="UYRV01007485">
    <property type="protein sequence ID" value="VDK54681.1"/>
    <property type="molecule type" value="Genomic_DNA"/>
</dbReference>
<dbReference type="SUPFAM" id="SSF53271">
    <property type="entry name" value="PRTase-like"/>
    <property type="match status" value="1"/>
</dbReference>
<dbReference type="GO" id="GO:0005737">
    <property type="term" value="C:cytoplasm"/>
    <property type="evidence" value="ECO:0007669"/>
    <property type="project" value="UniProtKB-SubCell"/>
</dbReference>
<dbReference type="GO" id="GO:0003999">
    <property type="term" value="F:adenine phosphoribosyltransferase activity"/>
    <property type="evidence" value="ECO:0007669"/>
    <property type="project" value="UniProtKB-EC"/>
</dbReference>
<accession>A0A3P6SKY4</accession>
<dbReference type="Pfam" id="PF00156">
    <property type="entry name" value="Pribosyltran"/>
    <property type="match status" value="1"/>
</dbReference>
<keyword evidence="8" id="KW-0963">Cytoplasm</keyword>
<evidence type="ECO:0000256" key="10">
    <source>
        <dbReference type="ARBA" id="ARBA00022679"/>
    </source>
</evidence>
<gene>
    <name evidence="13" type="ORF">CGOC_LOCUS3078</name>
</gene>
<dbReference type="Gene3D" id="3.40.50.2020">
    <property type="match status" value="1"/>
</dbReference>
<dbReference type="InterPro" id="IPR029057">
    <property type="entry name" value="PRTase-like"/>
</dbReference>
<dbReference type="OrthoDB" id="363185at2759"/>
<evidence type="ECO:0000256" key="9">
    <source>
        <dbReference type="ARBA" id="ARBA00022676"/>
    </source>
</evidence>
<reference evidence="13 14" key="1">
    <citation type="submission" date="2018-11" db="EMBL/GenBank/DDBJ databases">
        <authorList>
            <consortium name="Pathogen Informatics"/>
        </authorList>
    </citation>
    <scope>NUCLEOTIDE SEQUENCE [LARGE SCALE GENOMIC DNA]</scope>
</reference>
<dbReference type="PANTHER" id="PTHR32315">
    <property type="entry name" value="ADENINE PHOSPHORIBOSYLTRANSFERASE"/>
    <property type="match status" value="1"/>
</dbReference>
<dbReference type="InterPro" id="IPR000836">
    <property type="entry name" value="PRTase_dom"/>
</dbReference>
<dbReference type="NCBIfam" id="NF002636">
    <property type="entry name" value="PRK02304.1-5"/>
    <property type="match status" value="1"/>
</dbReference>
<evidence type="ECO:0000256" key="6">
    <source>
        <dbReference type="ARBA" id="ARBA00011738"/>
    </source>
</evidence>
<dbReference type="EC" id="2.4.2.7" evidence="7"/>
<evidence type="ECO:0000313" key="14">
    <source>
        <dbReference type="Proteomes" id="UP000271889"/>
    </source>
</evidence>
<sequence>MPLFANPKLIRELCSATAEHIRKDVGKVDAIVGLEARGFLFGPIVAMFLEVAFVPIRKQGKLPGQCLQASYAKEYGEARVIDIVEIQQDALKPGSKVVIIDDLLATGGTLKAAVDVVEKAHAQVAEAFVIIELVPLHGRERNSKIPVTSVLKYNEA</sequence>
<proteinExistence type="inferred from homology"/>
<dbReference type="FunFam" id="3.40.50.2020:FF:000004">
    <property type="entry name" value="Adenine phosphoribosyltransferase"/>
    <property type="match status" value="1"/>
</dbReference>
<dbReference type="InterPro" id="IPR050054">
    <property type="entry name" value="UPRTase/APRTase"/>
</dbReference>
<keyword evidence="10" id="KW-0808">Transferase</keyword>
<name>A0A3P6SKY4_CYLGO</name>
<comment type="function">
    <text evidence="2">Catalyzes a salvage reaction resulting in the formation of AMP, that is energically less costly than de novo synthesis.</text>
</comment>
<evidence type="ECO:0000256" key="3">
    <source>
        <dbReference type="ARBA" id="ARBA00004496"/>
    </source>
</evidence>
<feature type="domain" description="Phosphoribosyltransferase" evidence="12">
    <location>
        <begin position="4"/>
        <end position="140"/>
    </location>
</feature>
<comment type="similarity">
    <text evidence="5">Belongs to the purine/pyrimidine phosphoribosyltransferase family.</text>
</comment>
<comment type="catalytic activity">
    <reaction evidence="1">
        <text>AMP + diphosphate = 5-phospho-alpha-D-ribose 1-diphosphate + adenine</text>
        <dbReference type="Rhea" id="RHEA:16609"/>
        <dbReference type="ChEBI" id="CHEBI:16708"/>
        <dbReference type="ChEBI" id="CHEBI:33019"/>
        <dbReference type="ChEBI" id="CHEBI:58017"/>
        <dbReference type="ChEBI" id="CHEBI:456215"/>
        <dbReference type="EC" id="2.4.2.7"/>
    </reaction>
</comment>
<evidence type="ECO:0000256" key="1">
    <source>
        <dbReference type="ARBA" id="ARBA00000868"/>
    </source>
</evidence>
<dbReference type="GO" id="GO:0016208">
    <property type="term" value="F:AMP binding"/>
    <property type="evidence" value="ECO:0007669"/>
    <property type="project" value="TreeGrafter"/>
</dbReference>
<evidence type="ECO:0000256" key="4">
    <source>
        <dbReference type="ARBA" id="ARBA00004659"/>
    </source>
</evidence>
<keyword evidence="9" id="KW-0328">Glycosyltransferase</keyword>
<evidence type="ECO:0000256" key="5">
    <source>
        <dbReference type="ARBA" id="ARBA00008391"/>
    </source>
</evidence>
<evidence type="ECO:0000256" key="11">
    <source>
        <dbReference type="ARBA" id="ARBA00022726"/>
    </source>
</evidence>
<evidence type="ECO:0000259" key="12">
    <source>
        <dbReference type="Pfam" id="PF00156"/>
    </source>
</evidence>
<comment type="subunit">
    <text evidence="6">Homodimer.</text>
</comment>
<dbReference type="PANTHER" id="PTHR32315:SF3">
    <property type="entry name" value="ADENINE PHOSPHORIBOSYLTRANSFERASE"/>
    <property type="match status" value="1"/>
</dbReference>
<protein>
    <recommendedName>
        <fullName evidence="7">adenine phosphoribosyltransferase</fullName>
        <ecNumber evidence="7">2.4.2.7</ecNumber>
    </recommendedName>
</protein>
<organism evidence="13 14">
    <name type="scientific">Cylicostephanus goldi</name>
    <name type="common">Nematode worm</name>
    <dbReference type="NCBI Taxonomy" id="71465"/>
    <lineage>
        <taxon>Eukaryota</taxon>
        <taxon>Metazoa</taxon>
        <taxon>Ecdysozoa</taxon>
        <taxon>Nematoda</taxon>
        <taxon>Chromadorea</taxon>
        <taxon>Rhabditida</taxon>
        <taxon>Rhabditina</taxon>
        <taxon>Rhabditomorpha</taxon>
        <taxon>Strongyloidea</taxon>
        <taxon>Strongylidae</taxon>
        <taxon>Cylicostephanus</taxon>
    </lineage>
</organism>
<evidence type="ECO:0000313" key="13">
    <source>
        <dbReference type="EMBL" id="VDK54681.1"/>
    </source>
</evidence>